<sequence length="252" mass="28377">MCPPNCKPTFTAFTRLTRLDTEVSTPPLLPSFDGTQPLQPWIAQAHAILNAHPSFFLKEEDKIEHLAKSLRARPRAWYGYHRSLVYLNSLDTFLAQLLFHFDTGVRIPSSDGSRRLAIDFLNCRQELGESVFDYSARFGRLRKEYAKEHLDSLAGHYGTRAGQRELMALWYLFGLERRLRKAVMVECPDVSKVSDVEAVALRCEANVAQIRKGKEAKKEKHTSDAEALGAGGRTLRMLDVAMPPVACAKSGR</sequence>
<accession>J6F6A5</accession>
<proteinExistence type="predicted"/>
<dbReference type="Proteomes" id="UP000002748">
    <property type="component" value="Unassembled WGS sequence"/>
</dbReference>
<protein>
    <recommendedName>
        <fullName evidence="3">Retrotransposon gag domain-containing protein</fullName>
    </recommendedName>
</protein>
<evidence type="ECO:0000313" key="2">
    <source>
        <dbReference type="Proteomes" id="UP000002748"/>
    </source>
</evidence>
<organism evidence="1 2">
    <name type="scientific">Trichosporon asahii var. asahii (strain ATCC 90039 / CBS 2479 / JCM 2466 / KCTC 7840 / NBRC 103889/ NCYC 2677 / UAMH 7654)</name>
    <name type="common">Yeast</name>
    <dbReference type="NCBI Taxonomy" id="1186058"/>
    <lineage>
        <taxon>Eukaryota</taxon>
        <taxon>Fungi</taxon>
        <taxon>Dikarya</taxon>
        <taxon>Basidiomycota</taxon>
        <taxon>Agaricomycotina</taxon>
        <taxon>Tremellomycetes</taxon>
        <taxon>Trichosporonales</taxon>
        <taxon>Trichosporonaceae</taxon>
        <taxon>Trichosporon</taxon>
    </lineage>
</organism>
<dbReference type="VEuPathDB" id="FungiDB:A1Q1_03381"/>
<dbReference type="RefSeq" id="XP_014183718.1">
    <property type="nucleotide sequence ID" value="XM_014328243.1"/>
</dbReference>
<dbReference type="AlphaFoldDB" id="J6F6A5"/>
<evidence type="ECO:0008006" key="3">
    <source>
        <dbReference type="Google" id="ProtNLM"/>
    </source>
</evidence>
<comment type="caution">
    <text evidence="1">The sequence shown here is derived from an EMBL/GenBank/DDBJ whole genome shotgun (WGS) entry which is preliminary data.</text>
</comment>
<dbReference type="GeneID" id="25986894"/>
<dbReference type="EMBL" id="ALBS01000022">
    <property type="protein sequence ID" value="EJT52579.1"/>
    <property type="molecule type" value="Genomic_DNA"/>
</dbReference>
<evidence type="ECO:0000313" key="1">
    <source>
        <dbReference type="EMBL" id="EJT52579.1"/>
    </source>
</evidence>
<dbReference type="KEGG" id="tasa:A1Q1_03381"/>
<dbReference type="HOGENOM" id="CLU_1103424_0_0_1"/>
<reference evidence="1 2" key="1">
    <citation type="journal article" date="2012" name="Eukaryot. Cell">
        <title>Draft genome sequence of CBS 2479, the standard type strain of Trichosporon asahii.</title>
        <authorList>
            <person name="Yang R.Y."/>
            <person name="Li H.T."/>
            <person name="Zhu H."/>
            <person name="Zhou G.P."/>
            <person name="Wang M."/>
            <person name="Wang L."/>
        </authorList>
    </citation>
    <scope>NUCLEOTIDE SEQUENCE [LARGE SCALE GENOMIC DNA]</scope>
    <source>
        <strain evidence="2">ATCC 90039 / CBS 2479 / JCM 2466 / KCTC 7840 / NCYC 2677 / UAMH 7654</strain>
    </source>
</reference>
<name>J6F6A5_TRIAS</name>
<gene>
    <name evidence="1" type="ORF">A1Q1_03381</name>
</gene>